<keyword evidence="3" id="KW-1185">Reference proteome</keyword>
<proteinExistence type="predicted"/>
<evidence type="ECO:0000313" key="3">
    <source>
        <dbReference type="Proteomes" id="UP001359559"/>
    </source>
</evidence>
<name>A0AAN9ISP6_CLITE</name>
<feature type="chain" id="PRO_5043010193" description="Secreted protein" evidence="1">
    <location>
        <begin position="22"/>
        <end position="106"/>
    </location>
</feature>
<gene>
    <name evidence="2" type="ORF">RJT34_20358</name>
</gene>
<evidence type="ECO:0000313" key="2">
    <source>
        <dbReference type="EMBL" id="KAK7285582.1"/>
    </source>
</evidence>
<comment type="caution">
    <text evidence="2">The sequence shown here is derived from an EMBL/GenBank/DDBJ whole genome shotgun (WGS) entry which is preliminary data.</text>
</comment>
<feature type="signal peptide" evidence="1">
    <location>
        <begin position="1"/>
        <end position="21"/>
    </location>
</feature>
<accession>A0AAN9ISP6</accession>
<organism evidence="2 3">
    <name type="scientific">Clitoria ternatea</name>
    <name type="common">Butterfly pea</name>
    <dbReference type="NCBI Taxonomy" id="43366"/>
    <lineage>
        <taxon>Eukaryota</taxon>
        <taxon>Viridiplantae</taxon>
        <taxon>Streptophyta</taxon>
        <taxon>Embryophyta</taxon>
        <taxon>Tracheophyta</taxon>
        <taxon>Spermatophyta</taxon>
        <taxon>Magnoliopsida</taxon>
        <taxon>eudicotyledons</taxon>
        <taxon>Gunneridae</taxon>
        <taxon>Pentapetalae</taxon>
        <taxon>rosids</taxon>
        <taxon>fabids</taxon>
        <taxon>Fabales</taxon>
        <taxon>Fabaceae</taxon>
        <taxon>Papilionoideae</taxon>
        <taxon>50 kb inversion clade</taxon>
        <taxon>NPAAA clade</taxon>
        <taxon>indigoferoid/millettioid clade</taxon>
        <taxon>Phaseoleae</taxon>
        <taxon>Clitoria</taxon>
    </lineage>
</organism>
<sequence>MSLVCKQVFFCSFWFVEVVIGEIERGWTLESSFVAVNMLSYHALYVICHFKEILPDSASNDGKSCVHGKENHHQNPYQFTEVNSNTLSSAFYKILLPNFTGIKKKM</sequence>
<dbReference type="Proteomes" id="UP001359559">
    <property type="component" value="Unassembled WGS sequence"/>
</dbReference>
<keyword evidence="1" id="KW-0732">Signal</keyword>
<evidence type="ECO:0008006" key="4">
    <source>
        <dbReference type="Google" id="ProtNLM"/>
    </source>
</evidence>
<dbReference type="EMBL" id="JAYKXN010000005">
    <property type="protein sequence ID" value="KAK7285582.1"/>
    <property type="molecule type" value="Genomic_DNA"/>
</dbReference>
<protein>
    <recommendedName>
        <fullName evidence="4">Secreted protein</fullName>
    </recommendedName>
</protein>
<dbReference type="AlphaFoldDB" id="A0AAN9ISP6"/>
<evidence type="ECO:0000256" key="1">
    <source>
        <dbReference type="SAM" id="SignalP"/>
    </source>
</evidence>
<reference evidence="2 3" key="1">
    <citation type="submission" date="2024-01" db="EMBL/GenBank/DDBJ databases">
        <title>The genomes of 5 underutilized Papilionoideae crops provide insights into root nodulation and disease resistance.</title>
        <authorList>
            <person name="Yuan L."/>
        </authorList>
    </citation>
    <scope>NUCLEOTIDE SEQUENCE [LARGE SCALE GENOMIC DNA]</scope>
    <source>
        <strain evidence="2">LY-2023</strain>
        <tissue evidence="2">Leaf</tissue>
    </source>
</reference>